<sequence>MTNLSLLLEKSQRSTRSTRSLSLVEDETVMDKGEGGRIDSIMKSTRETRATSQEKLLVYRFVRRVMEKGVRGLRTEFFSMKRSNNLALMQKFVRMNPKGKNRYKVGNDLNFLSYAN</sequence>
<accession>A0A368GH28</accession>
<reference evidence="1 2" key="1">
    <citation type="submission" date="2014-10" db="EMBL/GenBank/DDBJ databases">
        <title>Draft genome of the hookworm Ancylostoma caninum.</title>
        <authorList>
            <person name="Mitreva M."/>
        </authorList>
    </citation>
    <scope>NUCLEOTIDE SEQUENCE [LARGE SCALE GENOMIC DNA]</scope>
    <source>
        <strain evidence="1 2">Baltimore</strain>
    </source>
</reference>
<dbReference type="Proteomes" id="UP000252519">
    <property type="component" value="Unassembled WGS sequence"/>
</dbReference>
<dbReference type="AlphaFoldDB" id="A0A368GH28"/>
<proteinExistence type="predicted"/>
<dbReference type="OrthoDB" id="5903674at2759"/>
<dbReference type="EMBL" id="JOJR01000189">
    <property type="protein sequence ID" value="RCN42559.1"/>
    <property type="molecule type" value="Genomic_DNA"/>
</dbReference>
<comment type="caution">
    <text evidence="1">The sequence shown here is derived from an EMBL/GenBank/DDBJ whole genome shotgun (WGS) entry which is preliminary data.</text>
</comment>
<name>A0A368GH28_ANCCA</name>
<keyword evidence="2" id="KW-1185">Reference proteome</keyword>
<evidence type="ECO:0000313" key="2">
    <source>
        <dbReference type="Proteomes" id="UP000252519"/>
    </source>
</evidence>
<dbReference type="STRING" id="29170.A0A368GH28"/>
<protein>
    <submittedName>
        <fullName evidence="1">Uncharacterized protein</fullName>
    </submittedName>
</protein>
<organism evidence="1 2">
    <name type="scientific">Ancylostoma caninum</name>
    <name type="common">Dog hookworm</name>
    <dbReference type="NCBI Taxonomy" id="29170"/>
    <lineage>
        <taxon>Eukaryota</taxon>
        <taxon>Metazoa</taxon>
        <taxon>Ecdysozoa</taxon>
        <taxon>Nematoda</taxon>
        <taxon>Chromadorea</taxon>
        <taxon>Rhabditida</taxon>
        <taxon>Rhabditina</taxon>
        <taxon>Rhabditomorpha</taxon>
        <taxon>Strongyloidea</taxon>
        <taxon>Ancylostomatidae</taxon>
        <taxon>Ancylostomatinae</taxon>
        <taxon>Ancylostoma</taxon>
    </lineage>
</organism>
<evidence type="ECO:0000313" key="1">
    <source>
        <dbReference type="EMBL" id="RCN42559.1"/>
    </source>
</evidence>
<gene>
    <name evidence="1" type="ORF">ANCCAN_11470</name>
</gene>